<proteinExistence type="predicted"/>
<feature type="compositionally biased region" description="Acidic residues" evidence="1">
    <location>
        <begin position="227"/>
        <end position="240"/>
    </location>
</feature>
<dbReference type="AlphaFoldDB" id="A0A2S6CJE6"/>
<reference evidence="3" key="1">
    <citation type="journal article" date="2017" name="bioRxiv">
        <title>Conservation of a gene cluster reveals novel cercosporin biosynthetic mechanisms and extends production to the genus Colletotrichum.</title>
        <authorList>
            <person name="de Jonge R."/>
            <person name="Ebert M.K."/>
            <person name="Huitt-Roehl C.R."/>
            <person name="Pal P."/>
            <person name="Suttle J.C."/>
            <person name="Spanner R.E."/>
            <person name="Neubauer J.D."/>
            <person name="Jurick W.M.II."/>
            <person name="Stott K.A."/>
            <person name="Secor G.A."/>
            <person name="Thomma B.P.H.J."/>
            <person name="Van de Peer Y."/>
            <person name="Townsend C.A."/>
            <person name="Bolton M.D."/>
        </authorList>
    </citation>
    <scope>NUCLEOTIDE SEQUENCE [LARGE SCALE GENOMIC DNA]</scope>
    <source>
        <strain evidence="3">CBS538.71</strain>
    </source>
</reference>
<feature type="region of interest" description="Disordered" evidence="1">
    <location>
        <begin position="54"/>
        <end position="250"/>
    </location>
</feature>
<organism evidence="2 3">
    <name type="scientific">Cercospora berteroae</name>
    <dbReference type="NCBI Taxonomy" id="357750"/>
    <lineage>
        <taxon>Eukaryota</taxon>
        <taxon>Fungi</taxon>
        <taxon>Dikarya</taxon>
        <taxon>Ascomycota</taxon>
        <taxon>Pezizomycotina</taxon>
        <taxon>Dothideomycetes</taxon>
        <taxon>Dothideomycetidae</taxon>
        <taxon>Mycosphaerellales</taxon>
        <taxon>Mycosphaerellaceae</taxon>
        <taxon>Cercospora</taxon>
    </lineage>
</organism>
<dbReference type="EMBL" id="PNEN01000346">
    <property type="protein sequence ID" value="PPJ59850.1"/>
    <property type="molecule type" value="Genomic_DNA"/>
</dbReference>
<dbReference type="Proteomes" id="UP000237631">
    <property type="component" value="Unassembled WGS sequence"/>
</dbReference>
<comment type="caution">
    <text evidence="2">The sequence shown here is derived from an EMBL/GenBank/DDBJ whole genome shotgun (WGS) entry which is preliminary data.</text>
</comment>
<evidence type="ECO:0000313" key="3">
    <source>
        <dbReference type="Proteomes" id="UP000237631"/>
    </source>
</evidence>
<feature type="compositionally biased region" description="Basic and acidic residues" evidence="1">
    <location>
        <begin position="58"/>
        <end position="67"/>
    </location>
</feature>
<feature type="compositionally biased region" description="Acidic residues" evidence="1">
    <location>
        <begin position="188"/>
        <end position="205"/>
    </location>
</feature>
<evidence type="ECO:0000256" key="1">
    <source>
        <dbReference type="SAM" id="MobiDB-lite"/>
    </source>
</evidence>
<accession>A0A2S6CJE6</accession>
<protein>
    <submittedName>
        <fullName evidence="2">Uncharacterized protein</fullName>
    </submittedName>
</protein>
<gene>
    <name evidence="2" type="ORF">CBER1_04918</name>
</gene>
<name>A0A2S6CJE6_9PEZI</name>
<sequence length="250" mass="27303">MSSLNTWYTKQDENYVVTAGPGAAVDDEFGSFIQAIPRCVDTSKGAVNEGTLVDLDENMTKRTREADSGEGEEEGDGHQIKKAWMLIPRSSVGDDELPPFGTQLNTRGPAWRSRQMQSSDGTNAEAGDQERNPSDTELPFVVPESDDLGEDTYEPSEQNERDRSTPVATSSTFRADSDDKLGSMANENDTDNDTESNIGDLDDGDYTPKPSYPTPLIPGNNVGNPEHEEEDDGEVDETEDELRATPTQTS</sequence>
<keyword evidence="3" id="KW-1185">Reference proteome</keyword>
<evidence type="ECO:0000313" key="2">
    <source>
        <dbReference type="EMBL" id="PPJ59850.1"/>
    </source>
</evidence>
<feature type="compositionally biased region" description="Acidic residues" evidence="1">
    <location>
        <begin position="144"/>
        <end position="154"/>
    </location>
</feature>